<organism evidence="7 8">
    <name type="scientific">SAR86 cluster bacterium</name>
    <dbReference type="NCBI Taxonomy" id="2030880"/>
    <lineage>
        <taxon>Bacteria</taxon>
        <taxon>Pseudomonadati</taxon>
        <taxon>Pseudomonadota</taxon>
        <taxon>Gammaproteobacteria</taxon>
        <taxon>SAR86 cluster</taxon>
    </lineage>
</organism>
<gene>
    <name evidence="7" type="ORF">EVA92_02615</name>
</gene>
<evidence type="ECO:0000256" key="1">
    <source>
        <dbReference type="ARBA" id="ARBA00004871"/>
    </source>
</evidence>
<dbReference type="Pfam" id="PF08501">
    <property type="entry name" value="Shikimate_dh_N"/>
    <property type="match status" value="1"/>
</dbReference>
<dbReference type="Pfam" id="PF18317">
    <property type="entry name" value="SDH_C"/>
    <property type="match status" value="1"/>
</dbReference>
<dbReference type="AlphaFoldDB" id="A0A520MZ04"/>
<evidence type="ECO:0000256" key="3">
    <source>
        <dbReference type="ARBA" id="ARBA00023002"/>
    </source>
</evidence>
<feature type="domain" description="SDH C-terminal" evidence="6">
    <location>
        <begin position="229"/>
        <end position="251"/>
    </location>
</feature>
<proteinExistence type="predicted"/>
<evidence type="ECO:0000259" key="6">
    <source>
        <dbReference type="Pfam" id="PF18317"/>
    </source>
</evidence>
<keyword evidence="2" id="KW-0521">NADP</keyword>
<dbReference type="PANTHER" id="PTHR21089:SF1">
    <property type="entry name" value="BIFUNCTIONAL 3-DEHYDROQUINATE DEHYDRATASE_SHIKIMATE DEHYDROGENASE, CHLOROPLASTIC"/>
    <property type="match status" value="1"/>
</dbReference>
<name>A0A520MZ04_9GAMM</name>
<dbReference type="GO" id="GO:0005829">
    <property type="term" value="C:cytosol"/>
    <property type="evidence" value="ECO:0007669"/>
    <property type="project" value="TreeGrafter"/>
</dbReference>
<evidence type="ECO:0000313" key="8">
    <source>
        <dbReference type="Proteomes" id="UP000315825"/>
    </source>
</evidence>
<feature type="domain" description="Shikimate dehydrogenase substrate binding N-terminal" evidence="5">
    <location>
        <begin position="7"/>
        <end position="74"/>
    </location>
</feature>
<dbReference type="GO" id="GO:0019632">
    <property type="term" value="P:shikimate metabolic process"/>
    <property type="evidence" value="ECO:0007669"/>
    <property type="project" value="TreeGrafter"/>
</dbReference>
<evidence type="ECO:0000259" key="5">
    <source>
        <dbReference type="Pfam" id="PF08501"/>
    </source>
</evidence>
<evidence type="ECO:0000256" key="2">
    <source>
        <dbReference type="ARBA" id="ARBA00022857"/>
    </source>
</evidence>
<evidence type="ECO:0000256" key="4">
    <source>
        <dbReference type="ARBA" id="ARBA00023141"/>
    </source>
</evidence>
<dbReference type="InterPro" id="IPR046346">
    <property type="entry name" value="Aminoacid_DH-like_N_sf"/>
</dbReference>
<dbReference type="SUPFAM" id="SSF51735">
    <property type="entry name" value="NAD(P)-binding Rossmann-fold domains"/>
    <property type="match status" value="1"/>
</dbReference>
<comment type="pathway">
    <text evidence="1">Metabolic intermediate biosynthesis; chorismate biosynthesis; chorismate from D-erythrose 4-phosphate and phosphoenolpyruvate: step 4/7.</text>
</comment>
<sequence>MKYKLGILGKDINYSLSPKIHKLFGKELNIDLNYEIYDIEKDPIIFIENFFNNGGKGLNITKPFKEIVAQHYSKNQKRSFNTLSVYTDDFSKNKLIKGSSTDGQGFYEDLISKNIPINNKNVVLFGMGGAGMAIADEIGKDCNLFVWNRNTKKYNTLNFDRYKRLDELSDQEIDIVISCVSDIDDYLIELVNRLNLVKSSVMIDVNYDHSSNDAFLKISDSHNIKFYTGEGMLIEQAALSFSKWFGVSPSLKLKEKIKNERL</sequence>
<dbReference type="PANTHER" id="PTHR21089">
    <property type="entry name" value="SHIKIMATE DEHYDROGENASE"/>
    <property type="match status" value="1"/>
</dbReference>
<comment type="caution">
    <text evidence="7">The sequence shown here is derived from an EMBL/GenBank/DDBJ whole genome shotgun (WGS) entry which is preliminary data.</text>
</comment>
<keyword evidence="4" id="KW-0057">Aromatic amino acid biosynthesis</keyword>
<dbReference type="GO" id="GO:0050661">
    <property type="term" value="F:NADP binding"/>
    <property type="evidence" value="ECO:0007669"/>
    <property type="project" value="TreeGrafter"/>
</dbReference>
<evidence type="ECO:0000313" key="7">
    <source>
        <dbReference type="EMBL" id="RZO26406.1"/>
    </source>
</evidence>
<dbReference type="Gene3D" id="3.40.50.720">
    <property type="entry name" value="NAD(P)-binding Rossmann-like Domain"/>
    <property type="match status" value="1"/>
</dbReference>
<protein>
    <recommendedName>
        <fullName evidence="9">Shikimate dehydrogenase (NADP(+))</fullName>
    </recommendedName>
</protein>
<dbReference type="Proteomes" id="UP000315825">
    <property type="component" value="Unassembled WGS sequence"/>
</dbReference>
<dbReference type="InterPro" id="IPR022893">
    <property type="entry name" value="Shikimate_DH_fam"/>
</dbReference>
<dbReference type="GO" id="GO:0004764">
    <property type="term" value="F:shikimate 3-dehydrogenase (NADP+) activity"/>
    <property type="evidence" value="ECO:0007669"/>
    <property type="project" value="InterPro"/>
</dbReference>
<dbReference type="SUPFAM" id="SSF53223">
    <property type="entry name" value="Aminoacid dehydrogenase-like, N-terminal domain"/>
    <property type="match status" value="1"/>
</dbReference>
<keyword evidence="4" id="KW-0028">Amino-acid biosynthesis</keyword>
<keyword evidence="3" id="KW-0560">Oxidoreductase</keyword>
<dbReference type="InterPro" id="IPR013708">
    <property type="entry name" value="Shikimate_DH-bd_N"/>
</dbReference>
<accession>A0A520MZ04</accession>
<dbReference type="Gene3D" id="3.40.50.10860">
    <property type="entry name" value="Leucine Dehydrogenase, chain A, domain 1"/>
    <property type="match status" value="1"/>
</dbReference>
<dbReference type="GO" id="GO:0009423">
    <property type="term" value="P:chorismate biosynthetic process"/>
    <property type="evidence" value="ECO:0007669"/>
    <property type="project" value="TreeGrafter"/>
</dbReference>
<dbReference type="InterPro" id="IPR036291">
    <property type="entry name" value="NAD(P)-bd_dom_sf"/>
</dbReference>
<reference evidence="7 8" key="1">
    <citation type="submission" date="2019-02" db="EMBL/GenBank/DDBJ databases">
        <title>Prokaryotic population dynamics and viral predation in marine succession experiment using metagenomics: the confinement effect.</title>
        <authorList>
            <person name="Haro-Moreno J.M."/>
            <person name="Rodriguez-Valera F."/>
            <person name="Lopez-Perez M."/>
        </authorList>
    </citation>
    <scope>NUCLEOTIDE SEQUENCE [LARGE SCALE GENOMIC DNA]</scope>
    <source>
        <strain evidence="7">MED-G159</strain>
    </source>
</reference>
<dbReference type="GO" id="GO:0009073">
    <property type="term" value="P:aromatic amino acid family biosynthetic process"/>
    <property type="evidence" value="ECO:0007669"/>
    <property type="project" value="UniProtKB-KW"/>
</dbReference>
<dbReference type="EMBL" id="SHBE01000004">
    <property type="protein sequence ID" value="RZO26406.1"/>
    <property type="molecule type" value="Genomic_DNA"/>
</dbReference>
<dbReference type="InterPro" id="IPR041121">
    <property type="entry name" value="SDH_C"/>
</dbReference>
<evidence type="ECO:0008006" key="9">
    <source>
        <dbReference type="Google" id="ProtNLM"/>
    </source>
</evidence>